<comment type="caution">
    <text evidence="15">The sequence shown here is derived from an EMBL/GenBank/DDBJ whole genome shotgun (WGS) entry which is preliminary data.</text>
</comment>
<comment type="catalytic activity">
    <reaction evidence="13">
        <text>sphinganine + NADP(+) = 3-oxosphinganine + NADPH + H(+)</text>
        <dbReference type="Rhea" id="RHEA:22640"/>
        <dbReference type="ChEBI" id="CHEBI:15378"/>
        <dbReference type="ChEBI" id="CHEBI:57783"/>
        <dbReference type="ChEBI" id="CHEBI:57817"/>
        <dbReference type="ChEBI" id="CHEBI:58299"/>
        <dbReference type="ChEBI" id="CHEBI:58349"/>
        <dbReference type="EC" id="1.1.1.102"/>
    </reaction>
    <physiologicalReaction direction="right-to-left" evidence="13">
        <dbReference type="Rhea" id="RHEA:22642"/>
    </physiologicalReaction>
</comment>
<dbReference type="Proteomes" id="UP001075354">
    <property type="component" value="Chromosome 12"/>
</dbReference>
<dbReference type="SUPFAM" id="SSF51735">
    <property type="entry name" value="NAD(P)-binding Rossmann-fold domains"/>
    <property type="match status" value="1"/>
</dbReference>
<reference evidence="15" key="1">
    <citation type="submission" date="2022-12" db="EMBL/GenBank/DDBJ databases">
        <title>Chromosome-level genome assembly of the bean flower thrips Megalurothrips usitatus.</title>
        <authorList>
            <person name="Ma L."/>
            <person name="Liu Q."/>
            <person name="Li H."/>
            <person name="Cai W."/>
        </authorList>
    </citation>
    <scope>NUCLEOTIDE SEQUENCE</scope>
    <source>
        <strain evidence="15">Cailab_2022a</strain>
    </source>
</reference>
<evidence type="ECO:0000256" key="12">
    <source>
        <dbReference type="ARBA" id="ARBA00044737"/>
    </source>
</evidence>
<comment type="similarity">
    <text evidence="4">Belongs to the short-chain dehydrogenases/reductases (SDR) family.</text>
</comment>
<evidence type="ECO:0000256" key="4">
    <source>
        <dbReference type="ARBA" id="ARBA00006484"/>
    </source>
</evidence>
<feature type="transmembrane region" description="Helical" evidence="14">
    <location>
        <begin position="172"/>
        <end position="192"/>
    </location>
</feature>
<evidence type="ECO:0000256" key="8">
    <source>
        <dbReference type="ARBA" id="ARBA00022919"/>
    </source>
</evidence>
<evidence type="ECO:0000256" key="1">
    <source>
        <dbReference type="ARBA" id="ARBA00004240"/>
    </source>
</evidence>
<evidence type="ECO:0000256" key="13">
    <source>
        <dbReference type="ARBA" id="ARBA00048930"/>
    </source>
</evidence>
<dbReference type="Pfam" id="PF00106">
    <property type="entry name" value="adh_short"/>
    <property type="match status" value="1"/>
</dbReference>
<dbReference type="GO" id="GO:0006666">
    <property type="term" value="P:3-keto-sphinganine metabolic process"/>
    <property type="evidence" value="ECO:0007669"/>
    <property type="project" value="InterPro"/>
</dbReference>
<dbReference type="GO" id="GO:0047560">
    <property type="term" value="F:3-dehydrosphinganine reductase activity"/>
    <property type="evidence" value="ECO:0007669"/>
    <property type="project" value="UniProtKB-EC"/>
</dbReference>
<dbReference type="CDD" id="cd08939">
    <property type="entry name" value="KDSR-like_SDR_c"/>
    <property type="match status" value="1"/>
</dbReference>
<keyword evidence="9" id="KW-0560">Oxidoreductase</keyword>
<evidence type="ECO:0000256" key="7">
    <source>
        <dbReference type="ARBA" id="ARBA00022857"/>
    </source>
</evidence>
<dbReference type="InterPro" id="IPR020904">
    <property type="entry name" value="Sc_DH/Rdtase_CS"/>
</dbReference>
<gene>
    <name evidence="15" type="ORF">ONE63_002211</name>
</gene>
<keyword evidence="8" id="KW-0746">Sphingolipid metabolism</keyword>
<feature type="transmembrane region" description="Helical" evidence="14">
    <location>
        <begin position="6"/>
        <end position="30"/>
    </location>
</feature>
<organism evidence="15 16">
    <name type="scientific">Megalurothrips usitatus</name>
    <name type="common">bean blossom thrips</name>
    <dbReference type="NCBI Taxonomy" id="439358"/>
    <lineage>
        <taxon>Eukaryota</taxon>
        <taxon>Metazoa</taxon>
        <taxon>Ecdysozoa</taxon>
        <taxon>Arthropoda</taxon>
        <taxon>Hexapoda</taxon>
        <taxon>Insecta</taxon>
        <taxon>Pterygota</taxon>
        <taxon>Neoptera</taxon>
        <taxon>Paraneoptera</taxon>
        <taxon>Thysanoptera</taxon>
        <taxon>Terebrantia</taxon>
        <taxon>Thripoidea</taxon>
        <taxon>Thripidae</taxon>
        <taxon>Megalurothrips</taxon>
    </lineage>
</organism>
<sequence>MMMHFLYLAGTWFLFASILATLGLFLYDWLQKDRQITGKHVVVTGGSSGIGKSVAISAAKRGAHVTIIARNAKRLEEATQEISKAVIDSSQKVQYLSLDLSSDYAVVEKALWSLEDEAGPIFMLINCAGGAVCGKLEDTSASDIQGQISMNFLSSVYPTKALVGRMKSRGEGIIVITGSVASLFGIYGFSIYSSTKFALRGFAEALHMETKPYGVSVTLSFPPDTDTPGFANENKSKPMETRLISESGGLVNPDVVAEKTMSDALRGKFFSFVGFEGGIVSAVCAGMSPPSSFTALVIQVLLMGPLRLVSAGLLLHFNGIVNKCKHDRNKNKKLE</sequence>
<dbReference type="AlphaFoldDB" id="A0AAV7XE32"/>
<dbReference type="PANTHER" id="PTHR43550:SF3">
    <property type="entry name" value="3-KETODIHYDROSPHINGOSINE REDUCTASE"/>
    <property type="match status" value="1"/>
</dbReference>
<dbReference type="GO" id="GO:0005789">
    <property type="term" value="C:endoplasmic reticulum membrane"/>
    <property type="evidence" value="ECO:0007669"/>
    <property type="project" value="TreeGrafter"/>
</dbReference>
<evidence type="ECO:0000313" key="16">
    <source>
        <dbReference type="Proteomes" id="UP001075354"/>
    </source>
</evidence>
<dbReference type="GO" id="GO:0030148">
    <property type="term" value="P:sphingolipid biosynthetic process"/>
    <property type="evidence" value="ECO:0007669"/>
    <property type="project" value="InterPro"/>
</dbReference>
<evidence type="ECO:0000256" key="11">
    <source>
        <dbReference type="ARBA" id="ARBA00026112"/>
    </source>
</evidence>
<evidence type="ECO:0000256" key="6">
    <source>
        <dbReference type="ARBA" id="ARBA00022824"/>
    </source>
</evidence>
<evidence type="ECO:0000313" key="15">
    <source>
        <dbReference type="EMBL" id="KAJ1521871.1"/>
    </source>
</evidence>
<dbReference type="FunFam" id="3.40.50.720:FF:000165">
    <property type="entry name" value="3-ketodihydrosphingosine reductase"/>
    <property type="match status" value="1"/>
</dbReference>
<dbReference type="EC" id="1.1.1.102" evidence="11"/>
<comment type="function">
    <text evidence="12">Catalyzes the reduction of 3'-oxosphinganine (3-ketodihydrosphingosine/KDS) to sphinganine (dihydrosphingosine/DHS), the second step of de novo sphingolipid biosynthesis.</text>
</comment>
<dbReference type="GO" id="GO:0000166">
    <property type="term" value="F:nucleotide binding"/>
    <property type="evidence" value="ECO:0007669"/>
    <property type="project" value="UniProtKB-KW"/>
</dbReference>
<dbReference type="PRINTS" id="PR00081">
    <property type="entry name" value="GDHRDH"/>
</dbReference>
<evidence type="ECO:0000256" key="5">
    <source>
        <dbReference type="ARBA" id="ARBA00022741"/>
    </source>
</evidence>
<feature type="transmembrane region" description="Helical" evidence="14">
    <location>
        <begin position="296"/>
        <end position="321"/>
    </location>
</feature>
<evidence type="ECO:0000256" key="9">
    <source>
        <dbReference type="ARBA" id="ARBA00023002"/>
    </source>
</evidence>
<evidence type="ECO:0000256" key="3">
    <source>
        <dbReference type="ARBA" id="ARBA00004991"/>
    </source>
</evidence>
<keyword evidence="14" id="KW-1133">Transmembrane helix</keyword>
<dbReference type="InterPro" id="IPR036291">
    <property type="entry name" value="NAD(P)-bd_dom_sf"/>
</dbReference>
<keyword evidence="7" id="KW-0521">NADP</keyword>
<dbReference type="PROSITE" id="PS00061">
    <property type="entry name" value="ADH_SHORT"/>
    <property type="match status" value="1"/>
</dbReference>
<dbReference type="EMBL" id="JAPTSV010000012">
    <property type="protein sequence ID" value="KAJ1521870.1"/>
    <property type="molecule type" value="Genomic_DNA"/>
</dbReference>
<keyword evidence="6" id="KW-0256">Endoplasmic reticulum</keyword>
<name>A0AAV7XE32_9NEOP</name>
<keyword evidence="5" id="KW-0547">Nucleotide-binding</keyword>
<evidence type="ECO:0000256" key="14">
    <source>
        <dbReference type="SAM" id="Phobius"/>
    </source>
</evidence>
<evidence type="ECO:0000256" key="10">
    <source>
        <dbReference type="ARBA" id="ARBA00023098"/>
    </source>
</evidence>
<dbReference type="PANTHER" id="PTHR43550">
    <property type="entry name" value="3-KETODIHYDROSPHINGOSINE REDUCTASE"/>
    <property type="match status" value="1"/>
</dbReference>
<accession>A0AAV7XE32</accession>
<comment type="pathway">
    <text evidence="3">Sphingolipid metabolism.</text>
</comment>
<comment type="subcellular location">
    <subcellularLocation>
        <location evidence="1">Endoplasmic reticulum</location>
    </subcellularLocation>
</comment>
<dbReference type="InterPro" id="IPR002347">
    <property type="entry name" value="SDR_fam"/>
</dbReference>
<dbReference type="InterPro" id="IPR045022">
    <property type="entry name" value="KDSR-like"/>
</dbReference>
<keyword evidence="16" id="KW-1185">Reference proteome</keyword>
<keyword evidence="14" id="KW-0812">Transmembrane</keyword>
<comment type="pathway">
    <text evidence="2">Lipid metabolism; sphingolipid metabolism.</text>
</comment>
<evidence type="ECO:0000256" key="2">
    <source>
        <dbReference type="ARBA" id="ARBA00004760"/>
    </source>
</evidence>
<keyword evidence="14" id="KW-0472">Membrane</keyword>
<proteinExistence type="inferred from homology"/>
<keyword evidence="10" id="KW-0443">Lipid metabolism</keyword>
<dbReference type="EMBL" id="JAPTSV010000012">
    <property type="protein sequence ID" value="KAJ1521871.1"/>
    <property type="molecule type" value="Genomic_DNA"/>
</dbReference>
<protein>
    <recommendedName>
        <fullName evidence="11">3-dehydrosphinganine reductase</fullName>
        <ecNumber evidence="11">1.1.1.102</ecNumber>
    </recommendedName>
</protein>
<dbReference type="Gene3D" id="3.40.50.720">
    <property type="entry name" value="NAD(P)-binding Rossmann-like Domain"/>
    <property type="match status" value="1"/>
</dbReference>